<dbReference type="Pfam" id="PF00082">
    <property type="entry name" value="Peptidase_S8"/>
    <property type="match status" value="1"/>
</dbReference>
<dbReference type="PROSITE" id="PS00136">
    <property type="entry name" value="SUBTILASE_ASP"/>
    <property type="match status" value="1"/>
</dbReference>
<keyword evidence="2 5" id="KW-0645">Protease</keyword>
<sequence precursor="true">MFANMLRAGVLALIGLAAGGSFAASPVAGGEPVAFGLIVGYRDGVNPLSREETDRGPWADRRARMASAWQRASQRSRERTEQLARDTGVRARSVGEAGRAALLRFDRPMKGQDLGDTMRRVRLHPDVAWVEPNVLVRRQATPNDMSYGNQWYLRGPGDGIPELAGLNLTPAWDVTTGLGTTVVAVVDSGVRLTHSDLAGKLVPGHDFVSELHVANDGDGRDADPTDPGDWVTPTERDNNPLFAGCDAGFSSWHGTFIAGQIAASTNNGPGVAGINWQAKILPVRVSGKCGALVSDLLDGVRWAAGLPVAGAPANPNPAKVINLSFSGSSACSAAYQETVDDVTTAGALLVVAAGNNSAPLTRPADCDGVMAVAAVRRDGAKADYSSFGGNVALSAPGGSLENFPNNLLYATSDSGFTTPGVETYGYKQGTSFSAPLAAGVASLMLERNPALTPHALIERMRAGVRPHLQPLGPGGPVCSTVNNGACNCTAATCGAGLLDANSALQLATGPAAVIQPIGQVVPGAVIALDGRSSVALGGATIASHQWSLESGPAVVIPGNTQALTSLQLPAVEGRWVFRLAVTDSNGKVGSDAVVVRAVAPPPPPPATSAGGGGGGAFGGWWALALAVWSAGLLRARRRR</sequence>
<keyword evidence="8" id="KW-0812">Transmembrane</keyword>
<keyword evidence="4 5" id="KW-0720">Serine protease</keyword>
<feature type="active site" description="Charge relay system" evidence="5">
    <location>
        <position position="253"/>
    </location>
</feature>
<keyword evidence="12" id="KW-1185">Reference proteome</keyword>
<feature type="compositionally biased region" description="Basic and acidic residues" evidence="7">
    <location>
        <begin position="75"/>
        <end position="89"/>
    </location>
</feature>
<dbReference type="InterPro" id="IPR034176">
    <property type="entry name" value="Peptidases_S8_13"/>
</dbReference>
<keyword evidence="9" id="KW-0732">Signal</keyword>
<dbReference type="PROSITE" id="PS00138">
    <property type="entry name" value="SUBTILASE_SER"/>
    <property type="match status" value="1"/>
</dbReference>
<evidence type="ECO:0000256" key="8">
    <source>
        <dbReference type="SAM" id="Phobius"/>
    </source>
</evidence>
<keyword evidence="8" id="KW-0472">Membrane</keyword>
<evidence type="ECO:0000313" key="11">
    <source>
        <dbReference type="EMBL" id="CDN88622.1"/>
    </source>
</evidence>
<dbReference type="GO" id="GO:0004252">
    <property type="term" value="F:serine-type endopeptidase activity"/>
    <property type="evidence" value="ECO:0007669"/>
    <property type="project" value="UniProtKB-UniRule"/>
</dbReference>
<dbReference type="InterPro" id="IPR022398">
    <property type="entry name" value="Peptidase_S8_His-AS"/>
</dbReference>
<dbReference type="PROSITE" id="PS00137">
    <property type="entry name" value="SUBTILASE_HIS"/>
    <property type="match status" value="1"/>
</dbReference>
<dbReference type="Pfam" id="PF22352">
    <property type="entry name" value="K319L-like_PKD"/>
    <property type="match status" value="1"/>
</dbReference>
<keyword evidence="3 5" id="KW-0378">Hydrolase</keyword>
<dbReference type="RefSeq" id="WP_009520709.1">
    <property type="nucleotide sequence ID" value="NZ_CCAE010000026.1"/>
</dbReference>
<reference evidence="12" key="1">
    <citation type="submission" date="2014-11" db="EMBL/GenBank/DDBJ databases">
        <title>Draft genome sequence of Hydrogenophaga intermedia S1.</title>
        <authorList>
            <person name="Gan H.M."/>
            <person name="Chew T.H."/>
            <person name="Stolz A."/>
        </authorList>
    </citation>
    <scope>NUCLEOTIDE SEQUENCE [LARGE SCALE GENOMIC DNA]</scope>
    <source>
        <strain evidence="12">S1</strain>
    </source>
</reference>
<evidence type="ECO:0000256" key="7">
    <source>
        <dbReference type="SAM" id="MobiDB-lite"/>
    </source>
</evidence>
<dbReference type="PANTHER" id="PTHR43806">
    <property type="entry name" value="PEPTIDASE S8"/>
    <property type="match status" value="1"/>
</dbReference>
<dbReference type="EMBL" id="CCAE010000026">
    <property type="protein sequence ID" value="CDN88622.1"/>
    <property type="molecule type" value="Genomic_DNA"/>
</dbReference>
<dbReference type="InterPro" id="IPR000209">
    <property type="entry name" value="Peptidase_S8/S53_dom"/>
</dbReference>
<dbReference type="InterPro" id="IPR013783">
    <property type="entry name" value="Ig-like_fold"/>
</dbReference>
<keyword evidence="8" id="KW-1133">Transmembrane helix</keyword>
<protein>
    <submittedName>
        <fullName evidence="11">Putative serine metalloprotease</fullName>
    </submittedName>
</protein>
<evidence type="ECO:0000256" key="2">
    <source>
        <dbReference type="ARBA" id="ARBA00022670"/>
    </source>
</evidence>
<name>A0A1L1PEZ2_HYDIT</name>
<dbReference type="PANTHER" id="PTHR43806:SF11">
    <property type="entry name" value="CEREVISIN-RELATED"/>
    <property type="match status" value="1"/>
</dbReference>
<proteinExistence type="inferred from homology"/>
<dbReference type="AlphaFoldDB" id="A0A1L1PEZ2"/>
<dbReference type="Gene3D" id="2.60.40.10">
    <property type="entry name" value="Immunoglobulins"/>
    <property type="match status" value="1"/>
</dbReference>
<keyword evidence="11" id="KW-0482">Metalloprotease</keyword>
<evidence type="ECO:0000256" key="4">
    <source>
        <dbReference type="ARBA" id="ARBA00022825"/>
    </source>
</evidence>
<dbReference type="GO" id="GO:0006508">
    <property type="term" value="P:proteolysis"/>
    <property type="evidence" value="ECO:0007669"/>
    <property type="project" value="UniProtKB-KW"/>
</dbReference>
<dbReference type="GO" id="GO:0008237">
    <property type="term" value="F:metallopeptidase activity"/>
    <property type="evidence" value="ECO:0007669"/>
    <property type="project" value="UniProtKB-KW"/>
</dbReference>
<accession>A0A1L1PEZ2</accession>
<dbReference type="InterPro" id="IPR015500">
    <property type="entry name" value="Peptidase_S8_subtilisin-rel"/>
</dbReference>
<dbReference type="CDD" id="cd07496">
    <property type="entry name" value="Peptidases_S8_13"/>
    <property type="match status" value="1"/>
</dbReference>
<evidence type="ECO:0000259" key="10">
    <source>
        <dbReference type="Pfam" id="PF00082"/>
    </source>
</evidence>
<comment type="similarity">
    <text evidence="1 5 6">Belongs to the peptidase S8 family.</text>
</comment>
<feature type="domain" description="Peptidase S8/S53" evidence="10">
    <location>
        <begin position="181"/>
        <end position="456"/>
    </location>
</feature>
<evidence type="ECO:0000256" key="5">
    <source>
        <dbReference type="PROSITE-ProRule" id="PRU01240"/>
    </source>
</evidence>
<dbReference type="InterPro" id="IPR023827">
    <property type="entry name" value="Peptidase_S8_Asp-AS"/>
</dbReference>
<feature type="transmembrane region" description="Helical" evidence="8">
    <location>
        <begin position="612"/>
        <end position="633"/>
    </location>
</feature>
<dbReference type="PROSITE" id="PS51892">
    <property type="entry name" value="SUBTILASE"/>
    <property type="match status" value="1"/>
</dbReference>
<feature type="chain" id="PRO_5009681447" evidence="9">
    <location>
        <begin position="24"/>
        <end position="639"/>
    </location>
</feature>
<evidence type="ECO:0000256" key="1">
    <source>
        <dbReference type="ARBA" id="ARBA00011073"/>
    </source>
</evidence>
<feature type="active site" description="Charge relay system" evidence="5">
    <location>
        <position position="187"/>
    </location>
</feature>
<evidence type="ECO:0000313" key="12">
    <source>
        <dbReference type="Proteomes" id="UP000028878"/>
    </source>
</evidence>
<organism evidence="11 12">
    <name type="scientific">Hydrogenophaga intermedia</name>
    <dbReference type="NCBI Taxonomy" id="65786"/>
    <lineage>
        <taxon>Bacteria</taxon>
        <taxon>Pseudomonadati</taxon>
        <taxon>Pseudomonadota</taxon>
        <taxon>Betaproteobacteria</taxon>
        <taxon>Burkholderiales</taxon>
        <taxon>Comamonadaceae</taxon>
        <taxon>Hydrogenophaga</taxon>
    </lineage>
</organism>
<gene>
    <name evidence="11" type="ORF">BN948_03057</name>
</gene>
<evidence type="ECO:0000256" key="3">
    <source>
        <dbReference type="ARBA" id="ARBA00022801"/>
    </source>
</evidence>
<dbReference type="PRINTS" id="PR00723">
    <property type="entry name" value="SUBTILISIN"/>
</dbReference>
<dbReference type="Gene3D" id="3.40.50.200">
    <property type="entry name" value="Peptidase S8/S53 domain"/>
    <property type="match status" value="1"/>
</dbReference>
<evidence type="ECO:0000256" key="9">
    <source>
        <dbReference type="SAM" id="SignalP"/>
    </source>
</evidence>
<dbReference type="InterPro" id="IPR036852">
    <property type="entry name" value="Peptidase_S8/S53_dom_sf"/>
</dbReference>
<dbReference type="Proteomes" id="UP000028878">
    <property type="component" value="Unassembled WGS sequence"/>
</dbReference>
<dbReference type="InterPro" id="IPR050131">
    <property type="entry name" value="Peptidase_S8_subtilisin-like"/>
</dbReference>
<feature type="active site" description="Charge relay system" evidence="5">
    <location>
        <position position="431"/>
    </location>
</feature>
<feature type="signal peptide" evidence="9">
    <location>
        <begin position="1"/>
        <end position="23"/>
    </location>
</feature>
<feature type="region of interest" description="Disordered" evidence="7">
    <location>
        <begin position="71"/>
        <end position="90"/>
    </location>
</feature>
<evidence type="ECO:0000256" key="6">
    <source>
        <dbReference type="RuleBase" id="RU003355"/>
    </source>
</evidence>
<dbReference type="SUPFAM" id="SSF52743">
    <property type="entry name" value="Subtilisin-like"/>
    <property type="match status" value="1"/>
</dbReference>
<dbReference type="InterPro" id="IPR023828">
    <property type="entry name" value="Peptidase_S8_Ser-AS"/>
</dbReference>